<protein>
    <recommendedName>
        <fullName evidence="1">HTH arsR-type domain-containing protein</fullName>
    </recommendedName>
</protein>
<accession>A0A383CKB0</accession>
<dbReference type="InterPro" id="IPR001845">
    <property type="entry name" value="HTH_ArsR_DNA-bd_dom"/>
</dbReference>
<dbReference type="CDD" id="cd00090">
    <property type="entry name" value="HTH_ARSR"/>
    <property type="match status" value="1"/>
</dbReference>
<dbReference type="Pfam" id="PF12840">
    <property type="entry name" value="HTH_20"/>
    <property type="match status" value="1"/>
</dbReference>
<evidence type="ECO:0000259" key="1">
    <source>
        <dbReference type="SMART" id="SM00418"/>
    </source>
</evidence>
<dbReference type="AlphaFoldDB" id="A0A383CKB0"/>
<dbReference type="InterPro" id="IPR011991">
    <property type="entry name" value="ArsR-like_HTH"/>
</dbReference>
<proteinExistence type="predicted"/>
<reference evidence="2" key="1">
    <citation type="submission" date="2018-05" db="EMBL/GenBank/DDBJ databases">
        <authorList>
            <person name="Lanie J.A."/>
            <person name="Ng W.-L."/>
            <person name="Kazmierczak K.M."/>
            <person name="Andrzejewski T.M."/>
            <person name="Davidsen T.M."/>
            <person name="Wayne K.J."/>
            <person name="Tettelin H."/>
            <person name="Glass J.I."/>
            <person name="Rusch D."/>
            <person name="Podicherti R."/>
            <person name="Tsui H.-C.T."/>
            <person name="Winkler M.E."/>
        </authorList>
    </citation>
    <scope>NUCLEOTIDE SEQUENCE</scope>
</reference>
<evidence type="ECO:0000313" key="2">
    <source>
        <dbReference type="EMBL" id="SVE32622.1"/>
    </source>
</evidence>
<organism evidence="2">
    <name type="scientific">marine metagenome</name>
    <dbReference type="NCBI Taxonomy" id="408172"/>
    <lineage>
        <taxon>unclassified sequences</taxon>
        <taxon>metagenomes</taxon>
        <taxon>ecological metagenomes</taxon>
    </lineage>
</organism>
<gene>
    <name evidence="2" type="ORF">METZ01_LOCUS485476</name>
</gene>
<dbReference type="EMBL" id="UINC01209557">
    <property type="protein sequence ID" value="SVE32622.1"/>
    <property type="molecule type" value="Genomic_DNA"/>
</dbReference>
<name>A0A383CKB0_9ZZZZ</name>
<dbReference type="InterPro" id="IPR036388">
    <property type="entry name" value="WH-like_DNA-bd_sf"/>
</dbReference>
<dbReference type="Gene3D" id="1.10.10.10">
    <property type="entry name" value="Winged helix-like DNA-binding domain superfamily/Winged helix DNA-binding domain"/>
    <property type="match status" value="1"/>
</dbReference>
<dbReference type="SUPFAM" id="SSF46785">
    <property type="entry name" value="Winged helix' DNA-binding domain"/>
    <property type="match status" value="1"/>
</dbReference>
<dbReference type="GO" id="GO:0003700">
    <property type="term" value="F:DNA-binding transcription factor activity"/>
    <property type="evidence" value="ECO:0007669"/>
    <property type="project" value="InterPro"/>
</dbReference>
<dbReference type="InterPro" id="IPR036390">
    <property type="entry name" value="WH_DNA-bd_sf"/>
</dbReference>
<dbReference type="SMART" id="SM00418">
    <property type="entry name" value="HTH_ARSR"/>
    <property type="match status" value="1"/>
</dbReference>
<feature type="domain" description="HTH arsR-type" evidence="1">
    <location>
        <begin position="18"/>
        <end position="95"/>
    </location>
</feature>
<sequence>MKNNKPKINKGARTYLKSAIKAASHPIRNKILKILKAGPQSTPSLEKETGENRYNLYHHLDVLVNSDLVKESNDSKKIYSLNTPKNPNTAVFIFNEDDFMKDFSTWNMMLDGLEKIEGDKIPIRGKIIQAEICLTYR</sequence>